<keyword evidence="4" id="KW-0862">Zinc</keyword>
<dbReference type="PROSITE" id="PS00028">
    <property type="entry name" value="ZINC_FINGER_C2H2_1"/>
    <property type="match status" value="2"/>
</dbReference>
<keyword evidence="2" id="KW-0677">Repeat</keyword>
<dbReference type="SMART" id="SM00355">
    <property type="entry name" value="ZnF_C2H2"/>
    <property type="match status" value="5"/>
</dbReference>
<dbReference type="InterPro" id="IPR013087">
    <property type="entry name" value="Znf_C2H2_type"/>
</dbReference>
<dbReference type="GO" id="GO:0000981">
    <property type="term" value="F:DNA-binding transcription factor activity, RNA polymerase II-specific"/>
    <property type="evidence" value="ECO:0007669"/>
    <property type="project" value="TreeGrafter"/>
</dbReference>
<gene>
    <name evidence="7" type="ORF">FBUS_06708</name>
</gene>
<dbReference type="SUPFAM" id="SSF57667">
    <property type="entry name" value="beta-beta-alpha zinc fingers"/>
    <property type="match status" value="2"/>
</dbReference>
<dbReference type="AlphaFoldDB" id="A0A8E0VMB1"/>
<sequence length="465" mass="52253">MQINVDSDVYERFHALKKTYSHVETTESEFLSRLMSYVEAHGFGDLSPSVGTRDPEASVNHNHEKVCPECKFMTSSSDELCEHFEASHAEKGSFPCTCGDSYVRLPDFLRHYVNCPVAATDLQDTQSESLNRRKTKRRHVECEAKNGVPTEDSIENGDSNSYETYYSYRHPPVSPIAGPSEDKPYGCPNCFKGFKSKSLLDQHMHLHYPPRYKCRWCGNIYRWPPVYYHHKQKCKKRPMHVNSETDPGPECNGTPEPTLRIEELVSSEQVALAQKTLAQIMNIHGMSLPNTSSSGIMPPPLTNGTVSQCKFQCICSEAFQTPNSYLEHTKSCSSVISASTVLENMSPQALLPNLNIGLDFSSHPFALKQDDDCPMVPDKPVARDLQSSGVNGIFTCSICGKDFNSKLSLKQHVDGKHRAEGKYLCPTCGKRYRWGASFYYHKKTCFPQDSADTISQSPELLTTRT</sequence>
<name>A0A8E0VMB1_9TREM</name>
<feature type="domain" description="C2H2-type" evidence="6">
    <location>
        <begin position="394"/>
        <end position="422"/>
    </location>
</feature>
<dbReference type="InterPro" id="IPR036236">
    <property type="entry name" value="Znf_C2H2_sf"/>
</dbReference>
<keyword evidence="8" id="KW-1185">Reference proteome</keyword>
<accession>A0A8E0VMB1</accession>
<comment type="caution">
    <text evidence="7">The sequence shown here is derived from an EMBL/GenBank/DDBJ whole genome shotgun (WGS) entry which is preliminary data.</text>
</comment>
<organism evidence="7 8">
    <name type="scientific">Fasciolopsis buskii</name>
    <dbReference type="NCBI Taxonomy" id="27845"/>
    <lineage>
        <taxon>Eukaryota</taxon>
        <taxon>Metazoa</taxon>
        <taxon>Spiralia</taxon>
        <taxon>Lophotrochozoa</taxon>
        <taxon>Platyhelminthes</taxon>
        <taxon>Trematoda</taxon>
        <taxon>Digenea</taxon>
        <taxon>Plagiorchiida</taxon>
        <taxon>Echinostomata</taxon>
        <taxon>Echinostomatoidea</taxon>
        <taxon>Fasciolidae</taxon>
        <taxon>Fasciolopsis</taxon>
    </lineage>
</organism>
<proteinExistence type="predicted"/>
<dbReference type="Proteomes" id="UP000728185">
    <property type="component" value="Unassembled WGS sequence"/>
</dbReference>
<keyword evidence="3 5" id="KW-0863">Zinc-finger</keyword>
<evidence type="ECO:0000313" key="8">
    <source>
        <dbReference type="Proteomes" id="UP000728185"/>
    </source>
</evidence>
<protein>
    <submittedName>
        <fullName evidence="7">Zinc finger protein</fullName>
    </submittedName>
</protein>
<evidence type="ECO:0000256" key="4">
    <source>
        <dbReference type="ARBA" id="ARBA00022833"/>
    </source>
</evidence>
<reference evidence="7" key="1">
    <citation type="submission" date="2019-05" db="EMBL/GenBank/DDBJ databases">
        <title>Annotation for the trematode Fasciolopsis buski.</title>
        <authorList>
            <person name="Choi Y.-J."/>
        </authorList>
    </citation>
    <scope>NUCLEOTIDE SEQUENCE</scope>
    <source>
        <strain evidence="7">HT</strain>
        <tissue evidence="7">Whole worm</tissue>
    </source>
</reference>
<dbReference type="Pfam" id="PF00096">
    <property type="entry name" value="zf-C2H2"/>
    <property type="match status" value="1"/>
</dbReference>
<feature type="domain" description="C2H2-type" evidence="6">
    <location>
        <begin position="185"/>
        <end position="212"/>
    </location>
</feature>
<dbReference type="GO" id="GO:0000977">
    <property type="term" value="F:RNA polymerase II transcription regulatory region sequence-specific DNA binding"/>
    <property type="evidence" value="ECO:0007669"/>
    <property type="project" value="TreeGrafter"/>
</dbReference>
<evidence type="ECO:0000256" key="1">
    <source>
        <dbReference type="ARBA" id="ARBA00022723"/>
    </source>
</evidence>
<dbReference type="GO" id="GO:0008270">
    <property type="term" value="F:zinc ion binding"/>
    <property type="evidence" value="ECO:0007669"/>
    <property type="project" value="UniProtKB-KW"/>
</dbReference>
<dbReference type="PROSITE" id="PS50157">
    <property type="entry name" value="ZINC_FINGER_C2H2_2"/>
    <property type="match status" value="2"/>
</dbReference>
<evidence type="ECO:0000313" key="7">
    <source>
        <dbReference type="EMBL" id="KAA0196065.1"/>
    </source>
</evidence>
<dbReference type="Gene3D" id="3.30.160.60">
    <property type="entry name" value="Classic Zinc Finger"/>
    <property type="match status" value="2"/>
</dbReference>
<evidence type="ECO:0000256" key="3">
    <source>
        <dbReference type="ARBA" id="ARBA00022771"/>
    </source>
</evidence>
<dbReference type="Pfam" id="PF12874">
    <property type="entry name" value="zf-met"/>
    <property type="match status" value="1"/>
</dbReference>
<dbReference type="OrthoDB" id="654211at2759"/>
<evidence type="ECO:0000259" key="6">
    <source>
        <dbReference type="PROSITE" id="PS50157"/>
    </source>
</evidence>
<dbReference type="PANTHER" id="PTHR24409">
    <property type="entry name" value="ZINC FINGER PROTEIN 142"/>
    <property type="match status" value="1"/>
</dbReference>
<dbReference type="GO" id="GO:0005634">
    <property type="term" value="C:nucleus"/>
    <property type="evidence" value="ECO:0007669"/>
    <property type="project" value="TreeGrafter"/>
</dbReference>
<evidence type="ECO:0000256" key="5">
    <source>
        <dbReference type="PROSITE-ProRule" id="PRU00042"/>
    </source>
</evidence>
<dbReference type="PANTHER" id="PTHR24409:SF295">
    <property type="entry name" value="AZ2-RELATED"/>
    <property type="match status" value="1"/>
</dbReference>
<dbReference type="EMBL" id="LUCM01003263">
    <property type="protein sequence ID" value="KAA0196065.1"/>
    <property type="molecule type" value="Genomic_DNA"/>
</dbReference>
<keyword evidence="1" id="KW-0479">Metal-binding</keyword>
<evidence type="ECO:0000256" key="2">
    <source>
        <dbReference type="ARBA" id="ARBA00022737"/>
    </source>
</evidence>